<evidence type="ECO:0000259" key="3">
    <source>
        <dbReference type="Pfam" id="PF26514"/>
    </source>
</evidence>
<dbReference type="OrthoDB" id="7948603at2"/>
<organism evidence="4 5">
    <name type="scientific">Yoonia maricola</name>
    <dbReference type="NCBI Taxonomy" id="420999"/>
    <lineage>
        <taxon>Bacteria</taxon>
        <taxon>Pseudomonadati</taxon>
        <taxon>Pseudomonadota</taxon>
        <taxon>Alphaproteobacteria</taxon>
        <taxon>Rhodobacterales</taxon>
        <taxon>Paracoccaceae</taxon>
        <taxon>Yoonia</taxon>
    </lineage>
</organism>
<dbReference type="Proteomes" id="UP000228531">
    <property type="component" value="Unassembled WGS sequence"/>
</dbReference>
<protein>
    <recommendedName>
        <fullName evidence="3">DUF8173 domain-containing protein</fullName>
    </recommendedName>
</protein>
<gene>
    <name evidence="4" type="ORF">BC777_0930</name>
</gene>
<name>A0A2M8WMI5_9RHOB</name>
<feature type="transmembrane region" description="Helical" evidence="1">
    <location>
        <begin position="333"/>
        <end position="352"/>
    </location>
</feature>
<dbReference type="Pfam" id="PF26514">
    <property type="entry name" value="DUF8173"/>
    <property type="match status" value="1"/>
</dbReference>
<evidence type="ECO:0000313" key="5">
    <source>
        <dbReference type="Proteomes" id="UP000228531"/>
    </source>
</evidence>
<dbReference type="InterPro" id="IPR058486">
    <property type="entry name" value="DUF8173"/>
</dbReference>
<evidence type="ECO:0000256" key="1">
    <source>
        <dbReference type="SAM" id="Phobius"/>
    </source>
</evidence>
<keyword evidence="1" id="KW-0812">Transmembrane</keyword>
<feature type="chain" id="PRO_5014695891" description="DUF8173 domain-containing protein" evidence="2">
    <location>
        <begin position="21"/>
        <end position="394"/>
    </location>
</feature>
<feature type="transmembrane region" description="Helical" evidence="1">
    <location>
        <begin position="293"/>
        <end position="313"/>
    </location>
</feature>
<dbReference type="RefSeq" id="WP_100366943.1">
    <property type="nucleotide sequence ID" value="NZ_PGTY01000001.1"/>
</dbReference>
<keyword evidence="1" id="KW-1133">Transmembrane helix</keyword>
<proteinExistence type="predicted"/>
<keyword evidence="2" id="KW-0732">Signal</keyword>
<sequence>MRHLLIATVASLALAGPGLAQDVSRTHGGDTYMAGEAVADTLSATGDVFAAGSVITTSGSASGDIHAAGYDVDVSTQTGGDLYAAGSTVTISGTVGEDVTAAGFSVRSSAAAAVAGNLRFFGRNLTIEGPVTGALTAFGGKVYLNAPVSGDAWIVAKTLTFGPEARIDGALILSADDEISVPERVIPAARITREEWNTGETYRAFNRSWEGVDMPMLPTWMSLFSAFLISTIFLLLLAAIFLTLVPNRVEKMRRRVTRQPLQTFLLGVIGLSALFGMVPVTALTIIGIPFVPFALLAILVVWTLGYLLAAYGVARRIVLAFNGDEDPSFLMKLVTILLAICAVAILNFIPFVGWVVNYTLVLLGVGAMTAGLLSVFITDPDPALDVDMRERIEE</sequence>
<evidence type="ECO:0000313" key="4">
    <source>
        <dbReference type="EMBL" id="PJI92086.1"/>
    </source>
</evidence>
<keyword evidence="1" id="KW-0472">Membrane</keyword>
<feature type="transmembrane region" description="Helical" evidence="1">
    <location>
        <begin position="358"/>
        <end position="378"/>
    </location>
</feature>
<evidence type="ECO:0000256" key="2">
    <source>
        <dbReference type="SAM" id="SignalP"/>
    </source>
</evidence>
<feature type="domain" description="DUF8173" evidence="3">
    <location>
        <begin position="221"/>
        <end position="369"/>
    </location>
</feature>
<reference evidence="4 5" key="1">
    <citation type="submission" date="2017-11" db="EMBL/GenBank/DDBJ databases">
        <title>Genomic Encyclopedia of Archaeal and Bacterial Type Strains, Phase II (KMG-II): From Individual Species to Whole Genera.</title>
        <authorList>
            <person name="Goeker M."/>
        </authorList>
    </citation>
    <scope>NUCLEOTIDE SEQUENCE [LARGE SCALE GENOMIC DNA]</scope>
    <source>
        <strain evidence="4 5">DSM 29128</strain>
    </source>
</reference>
<keyword evidence="5" id="KW-1185">Reference proteome</keyword>
<accession>A0A2M8WMI5</accession>
<feature type="transmembrane region" description="Helical" evidence="1">
    <location>
        <begin position="264"/>
        <end position="287"/>
    </location>
</feature>
<feature type="transmembrane region" description="Helical" evidence="1">
    <location>
        <begin position="220"/>
        <end position="244"/>
    </location>
</feature>
<dbReference type="AlphaFoldDB" id="A0A2M8WMI5"/>
<dbReference type="EMBL" id="PGTY01000001">
    <property type="protein sequence ID" value="PJI92086.1"/>
    <property type="molecule type" value="Genomic_DNA"/>
</dbReference>
<feature type="signal peptide" evidence="2">
    <location>
        <begin position="1"/>
        <end position="20"/>
    </location>
</feature>
<comment type="caution">
    <text evidence="4">The sequence shown here is derived from an EMBL/GenBank/DDBJ whole genome shotgun (WGS) entry which is preliminary data.</text>
</comment>